<reference evidence="3" key="1">
    <citation type="submission" date="2017-11" db="EMBL/GenBank/DDBJ databases">
        <title>Phenotypic and genomic properties of facultatively anaerobic sulfur-reducing natronoarchaea from hypersaline soda lakes.</title>
        <authorList>
            <person name="Sorokin D.Y."/>
            <person name="Kublanov I.V."/>
            <person name="Roman P."/>
            <person name="Sinninghe Damste J.S."/>
            <person name="Golyshin P.N."/>
            <person name="Rojo D."/>
            <person name="Ciordia S."/>
            <person name="Mena M.D.C."/>
            <person name="Ferrer M."/>
            <person name="Messina E."/>
            <person name="Smedile F."/>
            <person name="La Spada G."/>
            <person name="La Cono V."/>
            <person name="Yakimov M.M."/>
        </authorList>
    </citation>
    <scope>NUCLEOTIDE SEQUENCE [LARGE SCALE GENOMIC DNA]</scope>
    <source>
        <strain evidence="3">AArc-Sl</strain>
    </source>
</reference>
<dbReference type="CDD" id="cd02966">
    <property type="entry name" value="TlpA_like_family"/>
    <property type="match status" value="1"/>
</dbReference>
<dbReference type="PROSITE" id="PS51352">
    <property type="entry name" value="THIOREDOXIN_2"/>
    <property type="match status" value="1"/>
</dbReference>
<dbReference type="KEGG" id="hdf:AArcSl_2569"/>
<keyword evidence="3" id="KW-1185">Reference proteome</keyword>
<dbReference type="AlphaFoldDB" id="A0A343TM67"/>
<dbReference type="SUPFAM" id="SSF52833">
    <property type="entry name" value="Thioredoxin-like"/>
    <property type="match status" value="1"/>
</dbReference>
<sequence>MKRREAIAGVASLGVVGAGGAVAFRSRLFERNDRIDPVEIETIDAPGSDAGTAIVPDADRPTVVEFFATWCTVCARMMPDIAAVEADFGDDVWFVSVTNEPIGHTVTREDVRAWWREHGGDWTVGYDPDLDLTRELDLSDTPTTILLDADGRVLETDRGYKSESELRSLVEEAFGIDP</sequence>
<dbReference type="OrthoDB" id="115386at2157"/>
<dbReference type="RefSeq" id="WP_119820033.1">
    <property type="nucleotide sequence ID" value="NZ_CP025066.1"/>
</dbReference>
<evidence type="ECO:0000313" key="3">
    <source>
        <dbReference type="Proteomes" id="UP000263012"/>
    </source>
</evidence>
<organism evidence="2 3">
    <name type="scientific">Halalkaliarchaeum desulfuricum</name>
    <dbReference type="NCBI Taxonomy" id="2055893"/>
    <lineage>
        <taxon>Archaea</taxon>
        <taxon>Methanobacteriati</taxon>
        <taxon>Methanobacteriota</taxon>
        <taxon>Stenosarchaea group</taxon>
        <taxon>Halobacteria</taxon>
        <taxon>Halobacteriales</taxon>
        <taxon>Haloferacaceae</taxon>
        <taxon>Halalkaliarchaeum</taxon>
    </lineage>
</organism>
<dbReference type="InterPro" id="IPR050553">
    <property type="entry name" value="Thioredoxin_ResA/DsbE_sf"/>
</dbReference>
<feature type="domain" description="Thioredoxin" evidence="1">
    <location>
        <begin position="29"/>
        <end position="175"/>
    </location>
</feature>
<dbReference type="InterPro" id="IPR013766">
    <property type="entry name" value="Thioredoxin_domain"/>
</dbReference>
<protein>
    <submittedName>
        <fullName evidence="2">Thioredoxin</fullName>
    </submittedName>
</protein>
<proteinExistence type="predicted"/>
<dbReference type="GO" id="GO:0016491">
    <property type="term" value="F:oxidoreductase activity"/>
    <property type="evidence" value="ECO:0007669"/>
    <property type="project" value="InterPro"/>
</dbReference>
<evidence type="ECO:0000313" key="2">
    <source>
        <dbReference type="EMBL" id="AUX10189.1"/>
    </source>
</evidence>
<dbReference type="Gene3D" id="3.40.30.10">
    <property type="entry name" value="Glutaredoxin"/>
    <property type="match status" value="1"/>
</dbReference>
<dbReference type="PANTHER" id="PTHR42852:SF17">
    <property type="entry name" value="THIOREDOXIN-LIKE PROTEIN HI_1115"/>
    <property type="match status" value="1"/>
</dbReference>
<dbReference type="Proteomes" id="UP000263012">
    <property type="component" value="Chromosome"/>
</dbReference>
<dbReference type="GeneID" id="37878926"/>
<dbReference type="PANTHER" id="PTHR42852">
    <property type="entry name" value="THIOL:DISULFIDE INTERCHANGE PROTEIN DSBE"/>
    <property type="match status" value="1"/>
</dbReference>
<dbReference type="EMBL" id="CP025066">
    <property type="protein sequence ID" value="AUX10189.1"/>
    <property type="molecule type" value="Genomic_DNA"/>
</dbReference>
<dbReference type="InterPro" id="IPR036249">
    <property type="entry name" value="Thioredoxin-like_sf"/>
</dbReference>
<gene>
    <name evidence="2" type="ORF">AArcSl_2569</name>
</gene>
<accession>A0A343TM67</accession>
<evidence type="ECO:0000259" key="1">
    <source>
        <dbReference type="PROSITE" id="PS51352"/>
    </source>
</evidence>
<dbReference type="Pfam" id="PF08534">
    <property type="entry name" value="Redoxin"/>
    <property type="match status" value="1"/>
</dbReference>
<dbReference type="InterPro" id="IPR013740">
    <property type="entry name" value="Redoxin"/>
</dbReference>
<name>A0A343TM67_9EURY</name>